<dbReference type="EMBL" id="CAADFF010000042">
    <property type="protein sequence ID" value="VFJ93193.1"/>
    <property type="molecule type" value="Genomic_DNA"/>
</dbReference>
<proteinExistence type="predicted"/>
<feature type="transmembrane region" description="Helical" evidence="1">
    <location>
        <begin position="90"/>
        <end position="113"/>
    </location>
</feature>
<name>A0A450UKY4_9GAMM</name>
<gene>
    <name evidence="2" type="ORF">BECKLFY1418B_GA0070995_104229</name>
</gene>
<evidence type="ECO:0000256" key="1">
    <source>
        <dbReference type="SAM" id="Phobius"/>
    </source>
</evidence>
<keyword evidence="1" id="KW-0812">Transmembrane</keyword>
<protein>
    <submittedName>
        <fullName evidence="2">Uncharacterized protein</fullName>
    </submittedName>
</protein>
<sequence>MTISFTVTANENDWDNALGGWRCPAIVIPSAALEAVFVDGEKKDIGGFDVLSEHRVIRWIGDNRPETVTFSIVITKDLTTEELTIKWKKLAIVLPLLASLLIGLGVPLGQGLFQNGELAGNNKDEERLLDKVKFFVRTGTDGKAGTNATVKILINNEPYTLTSGSGEPFSRNGSGETAPIPLDISYGQLKNATMVLAHDDKTKNGEGGSWQIEEFTMRVLFKGDQNYNKYQTWDNIGWLSNRARPRQVAAYALQ</sequence>
<evidence type="ECO:0000313" key="2">
    <source>
        <dbReference type="EMBL" id="VFJ93193.1"/>
    </source>
</evidence>
<keyword evidence="1" id="KW-1133">Transmembrane helix</keyword>
<accession>A0A450UKY4</accession>
<reference evidence="2" key="1">
    <citation type="submission" date="2019-02" db="EMBL/GenBank/DDBJ databases">
        <authorList>
            <person name="Gruber-Vodicka R. H."/>
            <person name="Seah K. B. B."/>
        </authorList>
    </citation>
    <scope>NUCLEOTIDE SEQUENCE</scope>
    <source>
        <strain evidence="2">BECK_M7</strain>
    </source>
</reference>
<organism evidence="2">
    <name type="scientific">Candidatus Kentrum sp. LFY</name>
    <dbReference type="NCBI Taxonomy" id="2126342"/>
    <lineage>
        <taxon>Bacteria</taxon>
        <taxon>Pseudomonadati</taxon>
        <taxon>Pseudomonadota</taxon>
        <taxon>Gammaproteobacteria</taxon>
        <taxon>Candidatus Kentrum</taxon>
    </lineage>
</organism>
<keyword evidence="1" id="KW-0472">Membrane</keyword>
<dbReference type="AlphaFoldDB" id="A0A450UKY4"/>